<dbReference type="Proteomes" id="UP001199469">
    <property type="component" value="Unassembled WGS sequence"/>
</dbReference>
<dbReference type="Pfam" id="PF14832">
    <property type="entry name" value="Tautomerase_3"/>
    <property type="match status" value="1"/>
</dbReference>
<dbReference type="InterPro" id="IPR028116">
    <property type="entry name" value="Cis-CaaD-like"/>
</dbReference>
<organism evidence="2 3">
    <name type="scientific">Actinomycetospora endophytica</name>
    <dbReference type="NCBI Taxonomy" id="2291215"/>
    <lineage>
        <taxon>Bacteria</taxon>
        <taxon>Bacillati</taxon>
        <taxon>Actinomycetota</taxon>
        <taxon>Actinomycetes</taxon>
        <taxon>Pseudonocardiales</taxon>
        <taxon>Pseudonocardiaceae</taxon>
        <taxon>Actinomycetospora</taxon>
    </lineage>
</organism>
<comment type="caution">
    <text evidence="2">The sequence shown here is derived from an EMBL/GenBank/DDBJ whole genome shotgun (WGS) entry which is preliminary data.</text>
</comment>
<name>A0ABS8P720_9PSEU</name>
<feature type="domain" description="Tautomerase cis-CaaD-like" evidence="1">
    <location>
        <begin position="1"/>
        <end position="60"/>
    </location>
</feature>
<proteinExistence type="predicted"/>
<gene>
    <name evidence="2" type="ORF">LQ327_05535</name>
</gene>
<protein>
    <recommendedName>
        <fullName evidence="1">Tautomerase cis-CaaD-like domain-containing protein</fullName>
    </recommendedName>
</protein>
<dbReference type="RefSeq" id="WP_230730514.1">
    <property type="nucleotide sequence ID" value="NZ_JAJNDB010000001.1"/>
</dbReference>
<dbReference type="SUPFAM" id="SSF55331">
    <property type="entry name" value="Tautomerase/MIF"/>
    <property type="match status" value="1"/>
</dbReference>
<evidence type="ECO:0000259" key="1">
    <source>
        <dbReference type="Pfam" id="PF14832"/>
    </source>
</evidence>
<accession>A0ABS8P720</accession>
<evidence type="ECO:0000313" key="2">
    <source>
        <dbReference type="EMBL" id="MCD2192849.1"/>
    </source>
</evidence>
<keyword evidence="3" id="KW-1185">Reference proteome</keyword>
<dbReference type="Gene3D" id="3.30.429.10">
    <property type="entry name" value="Macrophage Migration Inhibitory Factor"/>
    <property type="match status" value="1"/>
</dbReference>
<evidence type="ECO:0000313" key="3">
    <source>
        <dbReference type="Proteomes" id="UP001199469"/>
    </source>
</evidence>
<reference evidence="2 3" key="1">
    <citation type="submission" date="2021-11" db="EMBL/GenBank/DDBJ databases">
        <title>Draft genome sequence of Actinomycetospora sp. SF1 isolated from the rhizosphere soil.</title>
        <authorList>
            <person name="Duangmal K."/>
            <person name="Chantavorakit T."/>
        </authorList>
    </citation>
    <scope>NUCLEOTIDE SEQUENCE [LARGE SCALE GENOMIC DNA]</scope>
    <source>
        <strain evidence="2 3">TBRC 5722</strain>
    </source>
</reference>
<dbReference type="InterPro" id="IPR014347">
    <property type="entry name" value="Tautomerase/MIF_sf"/>
</dbReference>
<dbReference type="EMBL" id="JAJNDB010000001">
    <property type="protein sequence ID" value="MCD2192849.1"/>
    <property type="molecule type" value="Genomic_DNA"/>
</dbReference>
<sequence>MPRYELTTDHELSRAQKDVLAREITAVHTTVTGAPSALVHVIFWTTGIGNAYVDGAPRQGTYLQGWVRAGRRSETTTLLLGELAAAVVRSTGADAATVTVALRETPTALVLEGGRTVGAPGAEDPWFADRWGSR</sequence>